<dbReference type="PANTHER" id="PTHR10983:SF24">
    <property type="entry name" value="1-ACYLGLYCEROL-3-PHOSPHATE O-ACYLTRANSFERASE 3, ISOFORM E-RELATED"/>
    <property type="match status" value="1"/>
</dbReference>
<protein>
    <recommendedName>
        <fullName evidence="5">Phospholipid/glycerol acyltransferase domain-containing protein</fullName>
    </recommendedName>
</protein>
<evidence type="ECO:0000256" key="1">
    <source>
        <dbReference type="ARBA" id="ARBA00008655"/>
    </source>
</evidence>
<dbReference type="GO" id="GO:0012505">
    <property type="term" value="C:endomembrane system"/>
    <property type="evidence" value="ECO:0007669"/>
    <property type="project" value="TreeGrafter"/>
</dbReference>
<keyword evidence="4" id="KW-0472">Membrane</keyword>
<dbReference type="GO" id="GO:0003841">
    <property type="term" value="F:1-acylglycerol-3-phosphate O-acyltransferase activity"/>
    <property type="evidence" value="ECO:0007669"/>
    <property type="project" value="TreeGrafter"/>
</dbReference>
<dbReference type="PANTHER" id="PTHR10983">
    <property type="entry name" value="1-ACYLGLYCEROL-3-PHOSPHATE ACYLTRANSFERASE-RELATED"/>
    <property type="match status" value="1"/>
</dbReference>
<organism evidence="6 7">
    <name type="scientific">Morchella conica CCBAS932</name>
    <dbReference type="NCBI Taxonomy" id="1392247"/>
    <lineage>
        <taxon>Eukaryota</taxon>
        <taxon>Fungi</taxon>
        <taxon>Dikarya</taxon>
        <taxon>Ascomycota</taxon>
        <taxon>Pezizomycotina</taxon>
        <taxon>Pezizomycetes</taxon>
        <taxon>Pezizales</taxon>
        <taxon>Morchellaceae</taxon>
        <taxon>Morchella</taxon>
    </lineage>
</organism>
<evidence type="ECO:0000256" key="2">
    <source>
        <dbReference type="ARBA" id="ARBA00022679"/>
    </source>
</evidence>
<evidence type="ECO:0000313" key="6">
    <source>
        <dbReference type="EMBL" id="RPB17705.1"/>
    </source>
</evidence>
<sequence length="317" mass="36095">MAPSTRSPAAILRALLFFIPWLLHLILANILLTLTLPFSWPFPAQIYAANSQIAYTVWAHIQRCFERGRGAKITVSGDALPRGENAIVIANHVSWTDFYLVQALAVRAGMLGSSRYFAKASLRWVPFLGWGMIALGMPMVSRNWVNDRREFEALFEGIKSAALPIWLIAYSEGTRFTQKKWEETKTFCESRGKPVFPHVLYPRSKGFVTEVQNLRDSSSHIHVYDLTLAYSKAGGSGVNKGFMDAPTIWETFAMARVSPPWRFHVHVRRFEIKELPEDEEGLRTWLEERWAEKSRILQGMEGEWTEFGGLGEVESLI</sequence>
<feature type="transmembrane region" description="Helical" evidence="4">
    <location>
        <begin position="12"/>
        <end position="32"/>
    </location>
</feature>
<dbReference type="Pfam" id="PF01553">
    <property type="entry name" value="Acyltransferase"/>
    <property type="match status" value="1"/>
</dbReference>
<evidence type="ECO:0000256" key="4">
    <source>
        <dbReference type="SAM" id="Phobius"/>
    </source>
</evidence>
<proteinExistence type="inferred from homology"/>
<comment type="similarity">
    <text evidence="1">Belongs to the 1-acyl-sn-glycerol-3-phosphate acyltransferase family.</text>
</comment>
<dbReference type="SMART" id="SM00563">
    <property type="entry name" value="PlsC"/>
    <property type="match status" value="1"/>
</dbReference>
<name>A0A3N4LIF4_9PEZI</name>
<dbReference type="SUPFAM" id="SSF69593">
    <property type="entry name" value="Glycerol-3-phosphate (1)-acyltransferase"/>
    <property type="match status" value="1"/>
</dbReference>
<dbReference type="InterPro" id="IPR002123">
    <property type="entry name" value="Plipid/glycerol_acylTrfase"/>
</dbReference>
<dbReference type="InParanoid" id="A0A3N4LIF4"/>
<keyword evidence="2" id="KW-0808">Transferase</keyword>
<reference evidence="6 7" key="1">
    <citation type="journal article" date="2018" name="Nat. Ecol. Evol.">
        <title>Pezizomycetes genomes reveal the molecular basis of ectomycorrhizal truffle lifestyle.</title>
        <authorList>
            <person name="Murat C."/>
            <person name="Payen T."/>
            <person name="Noel B."/>
            <person name="Kuo A."/>
            <person name="Morin E."/>
            <person name="Chen J."/>
            <person name="Kohler A."/>
            <person name="Krizsan K."/>
            <person name="Balestrini R."/>
            <person name="Da Silva C."/>
            <person name="Montanini B."/>
            <person name="Hainaut M."/>
            <person name="Levati E."/>
            <person name="Barry K.W."/>
            <person name="Belfiori B."/>
            <person name="Cichocki N."/>
            <person name="Clum A."/>
            <person name="Dockter R.B."/>
            <person name="Fauchery L."/>
            <person name="Guy J."/>
            <person name="Iotti M."/>
            <person name="Le Tacon F."/>
            <person name="Lindquist E.A."/>
            <person name="Lipzen A."/>
            <person name="Malagnac F."/>
            <person name="Mello A."/>
            <person name="Molinier V."/>
            <person name="Miyauchi S."/>
            <person name="Poulain J."/>
            <person name="Riccioni C."/>
            <person name="Rubini A."/>
            <person name="Sitrit Y."/>
            <person name="Splivallo R."/>
            <person name="Traeger S."/>
            <person name="Wang M."/>
            <person name="Zifcakova L."/>
            <person name="Wipf D."/>
            <person name="Zambonelli A."/>
            <person name="Paolocci F."/>
            <person name="Nowrousian M."/>
            <person name="Ottonello S."/>
            <person name="Baldrian P."/>
            <person name="Spatafora J.W."/>
            <person name="Henrissat B."/>
            <person name="Nagy L.G."/>
            <person name="Aury J.M."/>
            <person name="Wincker P."/>
            <person name="Grigoriev I.V."/>
            <person name="Bonfante P."/>
            <person name="Martin F.M."/>
        </authorList>
    </citation>
    <scope>NUCLEOTIDE SEQUENCE [LARGE SCALE GENOMIC DNA]</scope>
    <source>
        <strain evidence="6 7">CCBAS932</strain>
    </source>
</reference>
<keyword evidence="3" id="KW-0012">Acyltransferase</keyword>
<evidence type="ECO:0000313" key="7">
    <source>
        <dbReference type="Proteomes" id="UP000277580"/>
    </source>
</evidence>
<gene>
    <name evidence="6" type="ORF">P167DRAFT_569440</name>
</gene>
<dbReference type="EMBL" id="ML119105">
    <property type="protein sequence ID" value="RPB17705.1"/>
    <property type="molecule type" value="Genomic_DNA"/>
</dbReference>
<keyword evidence="7" id="KW-1185">Reference proteome</keyword>
<keyword evidence="4" id="KW-0812">Transmembrane</keyword>
<feature type="domain" description="Phospholipid/glycerol acyltransferase" evidence="5">
    <location>
        <begin position="86"/>
        <end position="208"/>
    </location>
</feature>
<accession>A0A3N4LIF4</accession>
<dbReference type="CDD" id="cd07990">
    <property type="entry name" value="LPLAT_LCLAT1-like"/>
    <property type="match status" value="1"/>
</dbReference>
<dbReference type="AlphaFoldDB" id="A0A3N4LIF4"/>
<evidence type="ECO:0000256" key="3">
    <source>
        <dbReference type="ARBA" id="ARBA00023315"/>
    </source>
</evidence>
<dbReference type="Proteomes" id="UP000277580">
    <property type="component" value="Unassembled WGS sequence"/>
</dbReference>
<dbReference type="InterPro" id="IPR032098">
    <property type="entry name" value="Acyltransf_C"/>
</dbReference>
<dbReference type="OrthoDB" id="189226at2759"/>
<evidence type="ECO:0000259" key="5">
    <source>
        <dbReference type="SMART" id="SM00563"/>
    </source>
</evidence>
<dbReference type="Pfam" id="PF16076">
    <property type="entry name" value="Acyltransf_C"/>
    <property type="match status" value="1"/>
</dbReference>
<keyword evidence="4" id="KW-1133">Transmembrane helix</keyword>
<dbReference type="STRING" id="1392247.A0A3N4LIF4"/>